<accession>A0A6D2JJM6</accession>
<keyword evidence="2" id="KW-1185">Reference proteome</keyword>
<sequence length="136" mass="15713">MDLRHVCWLEIRGRISTRLLSPRTRYSAHIVFLKEEYSYGFKGLAVEAGVGLVGKEASTRFVCFDASENGEVIRKRRRRNVVKPEKRKDGWMEIELGEFFNEGGLNGDEIEMSVLETKLLHWKRGLVFLGIEIRPS</sequence>
<dbReference type="AlphaFoldDB" id="A0A6D2JJM6"/>
<evidence type="ECO:0000313" key="1">
    <source>
        <dbReference type="EMBL" id="CAA7043797.1"/>
    </source>
</evidence>
<dbReference type="EMBL" id="CACVBM020001285">
    <property type="protein sequence ID" value="CAA7043797.1"/>
    <property type="molecule type" value="Genomic_DNA"/>
</dbReference>
<dbReference type="InterPro" id="IPR025886">
    <property type="entry name" value="PP2-like"/>
</dbReference>
<reference evidence="1" key="1">
    <citation type="submission" date="2020-01" db="EMBL/GenBank/DDBJ databases">
        <authorList>
            <person name="Mishra B."/>
        </authorList>
    </citation>
    <scope>NUCLEOTIDE SEQUENCE [LARGE SCALE GENOMIC DNA]</scope>
</reference>
<dbReference type="Pfam" id="PF14299">
    <property type="entry name" value="PP2"/>
    <property type="match status" value="1"/>
</dbReference>
<protein>
    <recommendedName>
        <fullName evidence="3">F-box domain-containing protein</fullName>
    </recommendedName>
</protein>
<dbReference type="Proteomes" id="UP000467841">
    <property type="component" value="Unassembled WGS sequence"/>
</dbReference>
<evidence type="ECO:0000313" key="2">
    <source>
        <dbReference type="Proteomes" id="UP000467841"/>
    </source>
</evidence>
<evidence type="ECO:0008006" key="3">
    <source>
        <dbReference type="Google" id="ProtNLM"/>
    </source>
</evidence>
<dbReference type="OrthoDB" id="1918565at2759"/>
<comment type="caution">
    <text evidence="1">The sequence shown here is derived from an EMBL/GenBank/DDBJ whole genome shotgun (WGS) entry which is preliminary data.</text>
</comment>
<proteinExistence type="predicted"/>
<dbReference type="PANTHER" id="PTHR32278:SF119">
    <property type="entry name" value="F-BOX PROTEIN PP2-B10-RELATED"/>
    <property type="match status" value="1"/>
</dbReference>
<name>A0A6D2JJM6_9BRAS</name>
<dbReference type="PANTHER" id="PTHR32278">
    <property type="entry name" value="F-BOX DOMAIN-CONTAINING PROTEIN"/>
    <property type="match status" value="1"/>
</dbReference>
<gene>
    <name evidence="1" type="ORF">MERR_LOCUS31032</name>
</gene>
<organism evidence="1 2">
    <name type="scientific">Microthlaspi erraticum</name>
    <dbReference type="NCBI Taxonomy" id="1685480"/>
    <lineage>
        <taxon>Eukaryota</taxon>
        <taxon>Viridiplantae</taxon>
        <taxon>Streptophyta</taxon>
        <taxon>Embryophyta</taxon>
        <taxon>Tracheophyta</taxon>
        <taxon>Spermatophyta</taxon>
        <taxon>Magnoliopsida</taxon>
        <taxon>eudicotyledons</taxon>
        <taxon>Gunneridae</taxon>
        <taxon>Pentapetalae</taxon>
        <taxon>rosids</taxon>
        <taxon>malvids</taxon>
        <taxon>Brassicales</taxon>
        <taxon>Brassicaceae</taxon>
        <taxon>Coluteocarpeae</taxon>
        <taxon>Microthlaspi</taxon>
    </lineage>
</organism>